<feature type="compositionally biased region" description="Polar residues" evidence="1">
    <location>
        <begin position="920"/>
        <end position="932"/>
    </location>
</feature>
<dbReference type="EMBL" id="MU866198">
    <property type="protein sequence ID" value="KAK4176397.1"/>
    <property type="molecule type" value="Genomic_DNA"/>
</dbReference>
<feature type="region of interest" description="Disordered" evidence="1">
    <location>
        <begin position="521"/>
        <end position="543"/>
    </location>
</feature>
<feature type="region of interest" description="Disordered" evidence="1">
    <location>
        <begin position="346"/>
        <end position="396"/>
    </location>
</feature>
<reference evidence="2" key="1">
    <citation type="journal article" date="2023" name="Mol. Phylogenet. Evol.">
        <title>Genome-scale phylogeny and comparative genomics of the fungal order Sordariales.</title>
        <authorList>
            <person name="Hensen N."/>
            <person name="Bonometti L."/>
            <person name="Westerberg I."/>
            <person name="Brannstrom I.O."/>
            <person name="Guillou S."/>
            <person name="Cros-Aarteil S."/>
            <person name="Calhoun S."/>
            <person name="Haridas S."/>
            <person name="Kuo A."/>
            <person name="Mondo S."/>
            <person name="Pangilinan J."/>
            <person name="Riley R."/>
            <person name="LaButti K."/>
            <person name="Andreopoulos B."/>
            <person name="Lipzen A."/>
            <person name="Chen C."/>
            <person name="Yan M."/>
            <person name="Daum C."/>
            <person name="Ng V."/>
            <person name="Clum A."/>
            <person name="Steindorff A."/>
            <person name="Ohm R.A."/>
            <person name="Martin F."/>
            <person name="Silar P."/>
            <person name="Natvig D.O."/>
            <person name="Lalanne C."/>
            <person name="Gautier V."/>
            <person name="Ament-Velasquez S.L."/>
            <person name="Kruys A."/>
            <person name="Hutchinson M.I."/>
            <person name="Powell A.J."/>
            <person name="Barry K."/>
            <person name="Miller A.N."/>
            <person name="Grigoriev I.V."/>
            <person name="Debuchy R."/>
            <person name="Gladieux P."/>
            <person name="Hiltunen Thoren M."/>
            <person name="Johannesson H."/>
        </authorList>
    </citation>
    <scope>NUCLEOTIDE SEQUENCE</scope>
    <source>
        <strain evidence="2">CBS 892.96</strain>
    </source>
</reference>
<feature type="compositionally biased region" description="Polar residues" evidence="1">
    <location>
        <begin position="761"/>
        <end position="773"/>
    </location>
</feature>
<proteinExistence type="predicted"/>
<protein>
    <submittedName>
        <fullName evidence="2">Uncharacterized protein</fullName>
    </submittedName>
</protein>
<evidence type="ECO:0000313" key="3">
    <source>
        <dbReference type="Proteomes" id="UP001302321"/>
    </source>
</evidence>
<dbReference type="Proteomes" id="UP001302321">
    <property type="component" value="Unassembled WGS sequence"/>
</dbReference>
<feature type="region of interest" description="Disordered" evidence="1">
    <location>
        <begin position="693"/>
        <end position="730"/>
    </location>
</feature>
<feature type="region of interest" description="Disordered" evidence="1">
    <location>
        <begin position="151"/>
        <end position="329"/>
    </location>
</feature>
<organism evidence="2 3">
    <name type="scientific">Triangularia setosa</name>
    <dbReference type="NCBI Taxonomy" id="2587417"/>
    <lineage>
        <taxon>Eukaryota</taxon>
        <taxon>Fungi</taxon>
        <taxon>Dikarya</taxon>
        <taxon>Ascomycota</taxon>
        <taxon>Pezizomycotina</taxon>
        <taxon>Sordariomycetes</taxon>
        <taxon>Sordariomycetidae</taxon>
        <taxon>Sordariales</taxon>
        <taxon>Podosporaceae</taxon>
        <taxon>Triangularia</taxon>
    </lineage>
</organism>
<feature type="region of interest" description="Disordered" evidence="1">
    <location>
        <begin position="1"/>
        <end position="50"/>
    </location>
</feature>
<feature type="compositionally biased region" description="Low complexity" evidence="1">
    <location>
        <begin position="240"/>
        <end position="255"/>
    </location>
</feature>
<keyword evidence="3" id="KW-1185">Reference proteome</keyword>
<feature type="region of interest" description="Disordered" evidence="1">
    <location>
        <begin position="747"/>
        <end position="804"/>
    </location>
</feature>
<feature type="compositionally biased region" description="Polar residues" evidence="1">
    <location>
        <begin position="988"/>
        <end position="1001"/>
    </location>
</feature>
<evidence type="ECO:0000313" key="2">
    <source>
        <dbReference type="EMBL" id="KAK4176397.1"/>
    </source>
</evidence>
<dbReference type="AlphaFoldDB" id="A0AAN6W980"/>
<name>A0AAN6W980_9PEZI</name>
<reference evidence="2" key="2">
    <citation type="submission" date="2023-05" db="EMBL/GenBank/DDBJ databases">
        <authorList>
            <consortium name="Lawrence Berkeley National Laboratory"/>
            <person name="Steindorff A."/>
            <person name="Hensen N."/>
            <person name="Bonometti L."/>
            <person name="Westerberg I."/>
            <person name="Brannstrom I.O."/>
            <person name="Guillou S."/>
            <person name="Cros-Aarteil S."/>
            <person name="Calhoun S."/>
            <person name="Haridas S."/>
            <person name="Kuo A."/>
            <person name="Mondo S."/>
            <person name="Pangilinan J."/>
            <person name="Riley R."/>
            <person name="Labutti K."/>
            <person name="Andreopoulos B."/>
            <person name="Lipzen A."/>
            <person name="Chen C."/>
            <person name="Yanf M."/>
            <person name="Daum C."/>
            <person name="Ng V."/>
            <person name="Clum A."/>
            <person name="Ohm R."/>
            <person name="Martin F."/>
            <person name="Silar P."/>
            <person name="Natvig D."/>
            <person name="Lalanne C."/>
            <person name="Gautier V."/>
            <person name="Ament-Velasquez S.L."/>
            <person name="Kruys A."/>
            <person name="Hutchinson M.I."/>
            <person name="Powell A.J."/>
            <person name="Barry K."/>
            <person name="Miller A.N."/>
            <person name="Grigoriev I.V."/>
            <person name="Debuchy R."/>
            <person name="Gladieux P."/>
            <person name="Thoren M.H."/>
            <person name="Johannesson H."/>
        </authorList>
    </citation>
    <scope>NUCLEOTIDE SEQUENCE</scope>
    <source>
        <strain evidence="2">CBS 892.96</strain>
    </source>
</reference>
<accession>A0AAN6W980</accession>
<comment type="caution">
    <text evidence="2">The sequence shown here is derived from an EMBL/GenBank/DDBJ whole genome shotgun (WGS) entry which is preliminary data.</text>
</comment>
<feature type="compositionally biased region" description="Low complexity" evidence="1">
    <location>
        <begin position="711"/>
        <end position="725"/>
    </location>
</feature>
<feature type="compositionally biased region" description="Pro residues" evidence="1">
    <location>
        <begin position="154"/>
        <end position="166"/>
    </location>
</feature>
<feature type="region of interest" description="Disordered" evidence="1">
    <location>
        <begin position="909"/>
        <end position="1001"/>
    </location>
</feature>
<gene>
    <name evidence="2" type="ORF">QBC36DRAFT_290542</name>
</gene>
<sequence>MSSSTSPYARPPEFPPYSRQPEDHPSEPSRQLGGRPSPLHKMAASNMDSDPLMQNYAHILELKQRRKVEEQQLRLKLDNQKMELDAWYRNDREKYLALEGHPELLNGVERLLKQVTEFKSKDLDRQYDEELALLRKRFEDLEASKWQSVLNIDVPPPSTTGPPSMPAPERSQPAILPSSTAPPNNSQGPLMAPTVSGYARGYGGSSESVRHGPLTIAPHYPPAIRSSLEPPPQTNGSREASAPSMHAHPAPVSSSMRNMYHPMPQMPPPQPQLTSNGRRILPGAPTTNGWSRNPGYAPGVYSTPPGRIPPLHSTYPKSDGPVNPSAHERQVLPPILPPQLHRPGQVEEMAQPKRKATLTDSAPPDVKRAKQDHLSSNGAADPDRTTPTANDDVRPQRTVHFNEVWGGGNPEYKHVIIQFPDGGDYYILRCDEHGVNFGEHPLRGAAKHLASAQHGRMSKEHTQAIRTLGWVVEGCDFKLMEMNNRMVLEAFKNGYKPFNANQLNKTERAKKGFPLLDKHGVPISSPLSTPGARQRKPNSGIPNPTLSGLYTGYCTADQKQHPVVVLPWDEENLNSAGLLELTLESAGLFSGPLPKCYVYEHDDKGQVRSVKGWAEGYEDGGPLMKKREFPVLLIDSDDRQSWTLGWIEAKHLAPFDFSDSSEIPHSLLAREYYAKTIRRYPSYEDLRQEMTARGQPIGPPQTPLPKKAADSSFQSVSASFRSSTSTLPTAQPAALQSLQQDDVEMADAGADNNDDSDSDQESIAKSMSNSTNDIDMATADSRRTSVSNHEVSEADKQPPHPSAQAIAAQALSNLQTPTRSTGFTAINSRSAASSVEPPSRQGSVPRAHTERRRVEKIHARSKNLLATPQPATSEQAPVAVVRKPSPASLQHILGQDGASDYLEAHAQPDNALGTPMVSPQPMSSIIVNTGLPNGQKPDRAESAPVQQTASTADRDQERAQSESLTPASLMTPATPAFVHELPSVDPIPSQQQEYPTPLPSATESVPAATVALPSVREATSPSIGPLVTPSASESSAKTSFPLIKTEAVEEPETETFTIGAIYEGDEERFNSKATSGRLLSIEDNHSSGVLRAIAGSPEVVSSFRLDPMEIKTATRFMRGEGGSCEVRIEFLAGKALTLVFESGRVNHDQHLESGKIQARRFCRRLLAWNKVVECPIIPNAS</sequence>
<feature type="compositionally biased region" description="Polar residues" evidence="1">
    <location>
        <begin position="177"/>
        <end position="188"/>
    </location>
</feature>
<feature type="region of interest" description="Disordered" evidence="1">
    <location>
        <begin position="828"/>
        <end position="854"/>
    </location>
</feature>
<evidence type="ECO:0000256" key="1">
    <source>
        <dbReference type="SAM" id="MobiDB-lite"/>
    </source>
</evidence>